<dbReference type="EMBL" id="CAJOBJ010203590">
    <property type="protein sequence ID" value="CAF4990332.1"/>
    <property type="molecule type" value="Genomic_DNA"/>
</dbReference>
<dbReference type="EMBL" id="CAJOBH010098922">
    <property type="protein sequence ID" value="CAF4603093.1"/>
    <property type="molecule type" value="Genomic_DNA"/>
</dbReference>
<feature type="non-terminal residue" evidence="2">
    <location>
        <position position="71"/>
    </location>
</feature>
<evidence type="ECO:0000313" key="1">
    <source>
        <dbReference type="EMBL" id="CAF4603093.1"/>
    </source>
</evidence>
<gene>
    <name evidence="1" type="ORF">BYL167_LOCUS40212</name>
    <name evidence="2" type="ORF">GIL414_LOCUS56585</name>
</gene>
<reference evidence="2" key="1">
    <citation type="submission" date="2021-02" db="EMBL/GenBank/DDBJ databases">
        <authorList>
            <person name="Nowell W R."/>
        </authorList>
    </citation>
    <scope>NUCLEOTIDE SEQUENCE</scope>
</reference>
<evidence type="ECO:0000313" key="2">
    <source>
        <dbReference type="EMBL" id="CAF4990332.1"/>
    </source>
</evidence>
<dbReference type="Proteomes" id="UP000681720">
    <property type="component" value="Unassembled WGS sequence"/>
</dbReference>
<dbReference type="InterPro" id="IPR023213">
    <property type="entry name" value="CAT-like_dom_sf"/>
</dbReference>
<dbReference type="AlphaFoldDB" id="A0A8S3DQK8"/>
<dbReference type="Gene3D" id="3.30.559.10">
    <property type="entry name" value="Chloramphenicol acetyltransferase-like domain"/>
    <property type="match status" value="1"/>
</dbReference>
<comment type="caution">
    <text evidence="2">The sequence shown here is derived from an EMBL/GenBank/DDBJ whole genome shotgun (WGS) entry which is preliminary data.</text>
</comment>
<proteinExistence type="predicted"/>
<protein>
    <submittedName>
        <fullName evidence="2">Uncharacterized protein</fullName>
    </submittedName>
</protein>
<evidence type="ECO:0000313" key="3">
    <source>
        <dbReference type="Proteomes" id="UP000681720"/>
    </source>
</evidence>
<dbReference type="Proteomes" id="UP000681967">
    <property type="component" value="Unassembled WGS sequence"/>
</dbReference>
<name>A0A8S3DQK8_9BILA</name>
<accession>A0A8S3DQK8</accession>
<sequence length="71" mass="8077">MSFSSEQLAKLHMLAGDSNEITTHDALCAYVIFLINKHLLINQDECIRRAYIYVNYRGVTDLLTPKGYVAN</sequence>
<organism evidence="2 3">
    <name type="scientific">Rotaria magnacalcarata</name>
    <dbReference type="NCBI Taxonomy" id="392030"/>
    <lineage>
        <taxon>Eukaryota</taxon>
        <taxon>Metazoa</taxon>
        <taxon>Spiralia</taxon>
        <taxon>Gnathifera</taxon>
        <taxon>Rotifera</taxon>
        <taxon>Eurotatoria</taxon>
        <taxon>Bdelloidea</taxon>
        <taxon>Philodinida</taxon>
        <taxon>Philodinidae</taxon>
        <taxon>Rotaria</taxon>
    </lineage>
</organism>